<dbReference type="Pfam" id="PF13419">
    <property type="entry name" value="HAD_2"/>
    <property type="match status" value="1"/>
</dbReference>
<comment type="caution">
    <text evidence="1">The sequence shown here is derived from an EMBL/GenBank/DDBJ whole genome shotgun (WGS) entry which is preliminary data.</text>
</comment>
<dbReference type="InterPro" id="IPR050155">
    <property type="entry name" value="HAD-like_hydrolase_sf"/>
</dbReference>
<dbReference type="InterPro" id="IPR036412">
    <property type="entry name" value="HAD-like_sf"/>
</dbReference>
<gene>
    <name evidence="1" type="ORF">QLQ15_12945</name>
</gene>
<dbReference type="InterPro" id="IPR023214">
    <property type="entry name" value="HAD_sf"/>
</dbReference>
<dbReference type="EMBL" id="JASGBI010000001">
    <property type="protein sequence ID" value="MDI9239811.1"/>
    <property type="molecule type" value="Genomic_DNA"/>
</dbReference>
<dbReference type="PANTHER" id="PTHR43434:SF13">
    <property type="entry name" value="PHOSPHOGLYCOLATE PHOSPHATASE"/>
    <property type="match status" value="1"/>
</dbReference>
<dbReference type="InterPro" id="IPR041492">
    <property type="entry name" value="HAD_2"/>
</dbReference>
<dbReference type="SFLD" id="SFLDS00003">
    <property type="entry name" value="Haloacid_Dehalogenase"/>
    <property type="match status" value="1"/>
</dbReference>
<evidence type="ECO:0000313" key="1">
    <source>
        <dbReference type="EMBL" id="MDI9239811.1"/>
    </source>
</evidence>
<dbReference type="SFLD" id="SFLDG01129">
    <property type="entry name" value="C1.5:_HAD__Beta-PGM__Phosphata"/>
    <property type="match status" value="1"/>
</dbReference>
<dbReference type="RefSeq" id="WP_283213177.1">
    <property type="nucleotide sequence ID" value="NZ_JASGBI010000001.1"/>
</dbReference>
<dbReference type="Gene3D" id="3.40.50.1000">
    <property type="entry name" value="HAD superfamily/HAD-like"/>
    <property type="match status" value="1"/>
</dbReference>
<keyword evidence="2" id="KW-1185">Reference proteome</keyword>
<proteinExistence type="predicted"/>
<dbReference type="Proteomes" id="UP001321580">
    <property type="component" value="Unassembled WGS sequence"/>
</dbReference>
<protein>
    <submittedName>
        <fullName evidence="1">HAD hydrolase-like protein</fullName>
    </submittedName>
</protein>
<organism evidence="1 2">
    <name type="scientific">Lysobacter stagni</name>
    <dbReference type="NCBI Taxonomy" id="3045172"/>
    <lineage>
        <taxon>Bacteria</taxon>
        <taxon>Pseudomonadati</taxon>
        <taxon>Pseudomonadota</taxon>
        <taxon>Gammaproteobacteria</taxon>
        <taxon>Lysobacterales</taxon>
        <taxon>Lysobacteraceae</taxon>
        <taxon>Lysobacter</taxon>
    </lineage>
</organism>
<dbReference type="SUPFAM" id="SSF56784">
    <property type="entry name" value="HAD-like"/>
    <property type="match status" value="1"/>
</dbReference>
<dbReference type="Gene3D" id="1.10.150.240">
    <property type="entry name" value="Putative phosphatase, domain 2"/>
    <property type="match status" value="1"/>
</dbReference>
<dbReference type="InterPro" id="IPR023198">
    <property type="entry name" value="PGP-like_dom2"/>
</dbReference>
<reference evidence="1 2" key="1">
    <citation type="submission" date="2023-05" db="EMBL/GenBank/DDBJ databases">
        <title>Lysobacter sp. strain LF1 Genome sequencing and assembly.</title>
        <authorList>
            <person name="Jung Y."/>
        </authorList>
    </citation>
    <scope>NUCLEOTIDE SEQUENCE [LARGE SCALE GENOMIC DNA]</scope>
    <source>
        <strain evidence="1 2">LF1</strain>
    </source>
</reference>
<evidence type="ECO:0000313" key="2">
    <source>
        <dbReference type="Proteomes" id="UP001321580"/>
    </source>
</evidence>
<dbReference type="PANTHER" id="PTHR43434">
    <property type="entry name" value="PHOSPHOGLYCOLATE PHOSPHATASE"/>
    <property type="match status" value="1"/>
</dbReference>
<sequence length="212" mass="23382">MRGMRYPLAIFDFDGTLADSFPFFLRAQATLAQRHGFAPIEETRIQAMRRLGTREILRQAAIPHWKLPIVATDFIRLMRAGPPVPLFAGIGDALRELRAKGVRLMVLTSNAEDNVRRSMGAELTSLVEAIDGGAHMLGKQRRIAQLLKRSRADASSAIYIGDQLSDAEGARRAGVAFGGVAWGYAHPDALREARPEEFFDSVADLLRIASPR</sequence>
<name>A0ABT6XI26_9GAMM</name>
<accession>A0ABT6XI26</accession>